<keyword evidence="7" id="KW-0732">Signal</keyword>
<dbReference type="GO" id="GO:0007005">
    <property type="term" value="P:mitochondrion organization"/>
    <property type="evidence" value="ECO:0007669"/>
    <property type="project" value="TreeGrafter"/>
</dbReference>
<feature type="region of interest" description="Disordered" evidence="5">
    <location>
        <begin position="876"/>
        <end position="896"/>
    </location>
</feature>
<evidence type="ECO:0000256" key="5">
    <source>
        <dbReference type="SAM" id="MobiDB-lite"/>
    </source>
</evidence>
<evidence type="ECO:0000256" key="3">
    <source>
        <dbReference type="ARBA" id="ARBA00023271"/>
    </source>
</evidence>
<dbReference type="STRING" id="2880.D7FS39"/>
<evidence type="ECO:0000256" key="4">
    <source>
        <dbReference type="SAM" id="Coils"/>
    </source>
</evidence>
<dbReference type="PANTHER" id="PTHR23075">
    <property type="entry name" value="PUTATIVE ATP-ASE"/>
    <property type="match status" value="1"/>
</dbReference>
<feature type="region of interest" description="Disordered" evidence="5">
    <location>
        <begin position="44"/>
        <end position="82"/>
    </location>
</feature>
<feature type="chain" id="PRO_5003095428" description="AAA+ ATPase domain-containing protein" evidence="7">
    <location>
        <begin position="27"/>
        <end position="1043"/>
    </location>
</feature>
<feature type="compositionally biased region" description="Polar residues" evidence="5">
    <location>
        <begin position="966"/>
        <end position="985"/>
    </location>
</feature>
<keyword evidence="6" id="KW-0812">Transmembrane</keyword>
<evidence type="ECO:0000313" key="10">
    <source>
        <dbReference type="Proteomes" id="UP000002630"/>
    </source>
</evidence>
<dbReference type="GO" id="GO:0016887">
    <property type="term" value="F:ATP hydrolysis activity"/>
    <property type="evidence" value="ECO:0007669"/>
    <property type="project" value="InterPro"/>
</dbReference>
<dbReference type="eggNOG" id="KOG0742">
    <property type="taxonomic scope" value="Eukaryota"/>
</dbReference>
<dbReference type="PANTHER" id="PTHR23075:SF0">
    <property type="entry name" value="ATPASE FAMILY AAA DOMAIN-CONTAINING PROTEIN 3"/>
    <property type="match status" value="1"/>
</dbReference>
<dbReference type="Proteomes" id="UP000002630">
    <property type="component" value="Unassembled WGS sequence"/>
</dbReference>
<feature type="compositionally biased region" description="Low complexity" evidence="5">
    <location>
        <begin position="750"/>
        <end position="767"/>
    </location>
</feature>
<reference evidence="9 10" key="1">
    <citation type="journal article" date="2010" name="Nature">
        <title>The Ectocarpus genome and the independent evolution of multicellularity in brown algae.</title>
        <authorList>
            <person name="Cock J.M."/>
            <person name="Sterck L."/>
            <person name="Rouze P."/>
            <person name="Scornet D."/>
            <person name="Allen A.E."/>
            <person name="Amoutzias G."/>
            <person name="Anthouard V."/>
            <person name="Artiguenave F."/>
            <person name="Aury J.M."/>
            <person name="Badger J.H."/>
            <person name="Beszteri B."/>
            <person name="Billiau K."/>
            <person name="Bonnet E."/>
            <person name="Bothwell J.H."/>
            <person name="Bowler C."/>
            <person name="Boyen C."/>
            <person name="Brownlee C."/>
            <person name="Carrano C.J."/>
            <person name="Charrier B."/>
            <person name="Cho G.Y."/>
            <person name="Coelho S.M."/>
            <person name="Collen J."/>
            <person name="Corre E."/>
            <person name="Da Silva C."/>
            <person name="Delage L."/>
            <person name="Delaroque N."/>
            <person name="Dittami S.M."/>
            <person name="Doulbeau S."/>
            <person name="Elias M."/>
            <person name="Farnham G."/>
            <person name="Gachon C.M."/>
            <person name="Gschloessl B."/>
            <person name="Heesch S."/>
            <person name="Jabbari K."/>
            <person name="Jubin C."/>
            <person name="Kawai H."/>
            <person name="Kimura K."/>
            <person name="Kloareg B."/>
            <person name="Kupper F.C."/>
            <person name="Lang D."/>
            <person name="Le Bail A."/>
            <person name="Leblanc C."/>
            <person name="Lerouge P."/>
            <person name="Lohr M."/>
            <person name="Lopez P.J."/>
            <person name="Martens C."/>
            <person name="Maumus F."/>
            <person name="Michel G."/>
            <person name="Miranda-Saavedra D."/>
            <person name="Morales J."/>
            <person name="Moreau H."/>
            <person name="Motomura T."/>
            <person name="Nagasato C."/>
            <person name="Napoli C.A."/>
            <person name="Nelson D.R."/>
            <person name="Nyvall-Collen P."/>
            <person name="Peters A.F."/>
            <person name="Pommier C."/>
            <person name="Potin P."/>
            <person name="Poulain J."/>
            <person name="Quesneville H."/>
            <person name="Read B."/>
            <person name="Rensing S.A."/>
            <person name="Ritter A."/>
            <person name="Rousvoal S."/>
            <person name="Samanta M."/>
            <person name="Samson G."/>
            <person name="Schroeder D.C."/>
            <person name="Segurens B."/>
            <person name="Strittmatter M."/>
            <person name="Tonon T."/>
            <person name="Tregear J.W."/>
            <person name="Valentin K."/>
            <person name="von Dassow P."/>
            <person name="Yamagishi T."/>
            <person name="Van de Peer Y."/>
            <person name="Wincker P."/>
        </authorList>
    </citation>
    <scope>NUCLEOTIDE SEQUENCE [LARGE SCALE GENOMIC DNA]</scope>
    <source>
        <strain evidence="10">Ec32 / CCAP1310/4</strain>
    </source>
</reference>
<evidence type="ECO:0000256" key="2">
    <source>
        <dbReference type="ARBA" id="ARBA00023054"/>
    </source>
</evidence>
<feature type="compositionally biased region" description="Polar residues" evidence="5">
    <location>
        <begin position="189"/>
        <end position="198"/>
    </location>
</feature>
<evidence type="ECO:0000256" key="6">
    <source>
        <dbReference type="SAM" id="Phobius"/>
    </source>
</evidence>
<feature type="region of interest" description="Disordered" evidence="5">
    <location>
        <begin position="966"/>
        <end position="989"/>
    </location>
</feature>
<dbReference type="InterPro" id="IPR027417">
    <property type="entry name" value="P-loop_NTPase"/>
</dbReference>
<evidence type="ECO:0000256" key="1">
    <source>
        <dbReference type="ARBA" id="ARBA00004436"/>
    </source>
</evidence>
<feature type="compositionally biased region" description="Basic and acidic residues" evidence="5">
    <location>
        <begin position="134"/>
        <end position="145"/>
    </location>
</feature>
<evidence type="ECO:0000313" key="9">
    <source>
        <dbReference type="EMBL" id="CBJ30980.1"/>
    </source>
</evidence>
<protein>
    <recommendedName>
        <fullName evidence="8">AAA+ ATPase domain-containing protein</fullName>
    </recommendedName>
</protein>
<proteinExistence type="predicted"/>
<feature type="compositionally biased region" description="Polar residues" evidence="5">
    <location>
        <begin position="44"/>
        <end position="55"/>
    </location>
</feature>
<feature type="region of interest" description="Disordered" evidence="5">
    <location>
        <begin position="134"/>
        <end position="198"/>
    </location>
</feature>
<keyword evidence="3" id="KW-0496">Mitochondrion</keyword>
<feature type="compositionally biased region" description="Basic and acidic residues" evidence="5">
    <location>
        <begin position="173"/>
        <end position="188"/>
    </location>
</feature>
<comment type="subcellular location">
    <subcellularLocation>
        <location evidence="1">Mitochondrion matrix</location>
        <location evidence="1">Mitochondrion nucleoid</location>
    </subcellularLocation>
</comment>
<sequence>MARRSDFLRKIAVVVAAAAFCPACHAQAADTPVAVERRLEPTSKYGNLSASTSSEAPRDGNDTRAPLAAGSEGVRNGDDGSGLADLEAQQEINIEPKDHAATGMCNWEGRWRSDDGPFTTRLPVSLVDGGSDELYIHESDSKGTPRESSSAGGLGGRGEEEEPAKLPPLATAEDDRPALSRETDDANGQRETLTGTNITESKSMVTPVLPEDHSGSSTDTSGAAHMTREVPFAGQAEHDPWEGYQIIDQADPVQSWEILREELKRRYDALETKLDILKAETENASLKLVRFMEEQEKEWQPAASLKELAALSELKRDIVKGKLLSGEEAGRERRRLLEHKHNQTLAISEMELELAITLAEEKASLAVQNLREEQKGLEELIPVEESLRMATDVALLLLDMEAANQTAKLSSDRRLAEGLATLQATKEAEREGEATDKARIRAKGAEARRQTQAVIDETSAFIGSFVLATTSDPIKLARIMAAALGIAFAILLVGNSVTLAAMAIRRRATKPRLVRESDLPGSPPAAAVAWIARRGRAVLLPLLGKSSHCSSSYRRGAPLPHVLIHGAPGSGKSVLARRLVGMCGLNTVVVAGGDVGSLGRNASSELSGLMRWAGGGGGGSGSSRGRGVAVVMDEAEAALGDRRKKGMSENARSALNAVLLSTGELRAGFLMVLTTSCPQDLDEAILDRVDEVVHLPTPGFPERARLIRQYFSSYLHHDPPADFLRATAVLGSAEARAEFVESRREGGRPTAMAKAATAAAAAAASTTQQHQPEAHLPADTTEDEKENPRTGGGGGVVRLSDGFRAKAAGLMAMLAVRSEGFYGRDMEHFFSAVQAAVFGSEDCELTEALWASTERQKLKEFSEKLVLTATAAAKAASKRTSAPKSSPSLLQQRGACTTTTTLSDATKLGIGRNVSNAGTHEGRRAPPPPARATCVRALAADAGANAAPCSASFGDGSICGVAANSKVSSDSGPRGQSTGKGNNSDAAAALGGLAPGRAVFEAAASLSEDKAEEEEKMELMVTSVGALRPPCDPEITHPERLTD</sequence>
<dbReference type="Gene3D" id="3.40.50.300">
    <property type="entry name" value="P-loop containing nucleotide triphosphate hydrolases"/>
    <property type="match status" value="1"/>
</dbReference>
<feature type="coiled-coil region" evidence="4">
    <location>
        <begin position="253"/>
        <end position="287"/>
    </location>
</feature>
<gene>
    <name evidence="9" type="ORF">Esi_0227_0026</name>
</gene>
<name>D7FS39_ECTSI</name>
<feature type="transmembrane region" description="Helical" evidence="6">
    <location>
        <begin position="479"/>
        <end position="504"/>
    </location>
</feature>
<keyword evidence="10" id="KW-1185">Reference proteome</keyword>
<dbReference type="SMART" id="SM00382">
    <property type="entry name" value="AAA"/>
    <property type="match status" value="1"/>
</dbReference>
<dbReference type="EMBL" id="FN649760">
    <property type="protein sequence ID" value="CBJ30980.1"/>
    <property type="molecule type" value="Genomic_DNA"/>
</dbReference>
<dbReference type="Pfam" id="PF00004">
    <property type="entry name" value="AAA"/>
    <property type="match status" value="1"/>
</dbReference>
<dbReference type="OrthoDB" id="10042665at2759"/>
<dbReference type="GO" id="GO:0008270">
    <property type="term" value="F:zinc ion binding"/>
    <property type="evidence" value="ECO:0007669"/>
    <property type="project" value="TreeGrafter"/>
</dbReference>
<feature type="signal peptide" evidence="7">
    <location>
        <begin position="1"/>
        <end position="26"/>
    </location>
</feature>
<keyword evidence="2 4" id="KW-0175">Coiled coil</keyword>
<feature type="region of interest" description="Disordered" evidence="5">
    <location>
        <begin position="909"/>
        <end position="930"/>
    </location>
</feature>
<feature type="compositionally biased region" description="Basic and acidic residues" evidence="5">
    <location>
        <begin position="1034"/>
        <end position="1043"/>
    </location>
</feature>
<feature type="region of interest" description="Disordered" evidence="5">
    <location>
        <begin position="1005"/>
        <end position="1043"/>
    </location>
</feature>
<keyword evidence="3" id="KW-1135">Mitochondrion nucleoid</keyword>
<organism evidence="9 10">
    <name type="scientific">Ectocarpus siliculosus</name>
    <name type="common">Brown alga</name>
    <name type="synonym">Conferva siliculosa</name>
    <dbReference type="NCBI Taxonomy" id="2880"/>
    <lineage>
        <taxon>Eukaryota</taxon>
        <taxon>Sar</taxon>
        <taxon>Stramenopiles</taxon>
        <taxon>Ochrophyta</taxon>
        <taxon>PX clade</taxon>
        <taxon>Phaeophyceae</taxon>
        <taxon>Ectocarpales</taxon>
        <taxon>Ectocarpaceae</taxon>
        <taxon>Ectocarpus</taxon>
    </lineage>
</organism>
<dbReference type="GO" id="GO:0042645">
    <property type="term" value="C:mitochondrial nucleoid"/>
    <property type="evidence" value="ECO:0007669"/>
    <property type="project" value="UniProtKB-SubCell"/>
</dbReference>
<dbReference type="SUPFAM" id="SSF52540">
    <property type="entry name" value="P-loop containing nucleoside triphosphate hydrolases"/>
    <property type="match status" value="1"/>
</dbReference>
<dbReference type="InParanoid" id="D7FS39"/>
<keyword evidence="6" id="KW-0472">Membrane</keyword>
<dbReference type="GO" id="GO:0005524">
    <property type="term" value="F:ATP binding"/>
    <property type="evidence" value="ECO:0007669"/>
    <property type="project" value="InterPro"/>
</dbReference>
<feature type="region of interest" description="Disordered" evidence="5">
    <location>
        <begin position="741"/>
        <end position="797"/>
    </location>
</feature>
<feature type="compositionally biased region" description="Low complexity" evidence="5">
    <location>
        <begin position="876"/>
        <end position="888"/>
    </location>
</feature>
<evidence type="ECO:0000259" key="8">
    <source>
        <dbReference type="SMART" id="SM00382"/>
    </source>
</evidence>
<dbReference type="AlphaFoldDB" id="D7FS39"/>
<dbReference type="InterPro" id="IPR003593">
    <property type="entry name" value="AAA+_ATPase"/>
</dbReference>
<feature type="domain" description="AAA+ ATPase" evidence="8">
    <location>
        <begin position="558"/>
        <end position="699"/>
    </location>
</feature>
<evidence type="ECO:0000256" key="7">
    <source>
        <dbReference type="SAM" id="SignalP"/>
    </source>
</evidence>
<accession>D7FS39</accession>
<keyword evidence="6" id="KW-1133">Transmembrane helix</keyword>
<dbReference type="InterPro" id="IPR003959">
    <property type="entry name" value="ATPase_AAA_core"/>
</dbReference>